<gene>
    <name evidence="1" type="ORF">GCM10017774_64580</name>
</gene>
<dbReference type="EMBL" id="BNAR01000012">
    <property type="protein sequence ID" value="GHH52528.1"/>
    <property type="molecule type" value="Genomic_DNA"/>
</dbReference>
<comment type="caution">
    <text evidence="1">The sequence shown here is derived from an EMBL/GenBank/DDBJ whole genome shotgun (WGS) entry which is preliminary data.</text>
</comment>
<organism evidence="1 2">
    <name type="scientific">Lentzea cavernae</name>
    <dbReference type="NCBI Taxonomy" id="2020703"/>
    <lineage>
        <taxon>Bacteria</taxon>
        <taxon>Bacillati</taxon>
        <taxon>Actinomycetota</taxon>
        <taxon>Actinomycetes</taxon>
        <taxon>Pseudonocardiales</taxon>
        <taxon>Pseudonocardiaceae</taxon>
        <taxon>Lentzea</taxon>
    </lineage>
</organism>
<evidence type="ECO:0000313" key="1">
    <source>
        <dbReference type="EMBL" id="GHH52528.1"/>
    </source>
</evidence>
<dbReference type="Proteomes" id="UP000605568">
    <property type="component" value="Unassembled WGS sequence"/>
</dbReference>
<keyword evidence="2" id="KW-1185">Reference proteome</keyword>
<sequence>MIHLRTGWGTAVKSHIPSARPLWSLLEDAVVVSDPERGHLTVRGRWGDIELHDGTPLVREALHRMTLGPVSLENIPALYENYASWKSGGGGPCPVWHRLKKTLDKLGGCVIPSLGLDDGAGPILSVLAIAGDAVFTLPHIAHEQPIGILPDTSIERLNGDQAMVCPGLAYQVTLHRAPAAEIAKSLMHTESTIADIANNLQLSRLIVADVVAYLAGAGFIALPAN</sequence>
<name>A0ABQ3MLM4_9PSEU</name>
<evidence type="ECO:0000313" key="2">
    <source>
        <dbReference type="Proteomes" id="UP000605568"/>
    </source>
</evidence>
<accession>A0ABQ3MLM4</accession>
<proteinExistence type="predicted"/>
<protein>
    <submittedName>
        <fullName evidence="1">Uncharacterized protein</fullName>
    </submittedName>
</protein>
<reference evidence="2" key="1">
    <citation type="journal article" date="2019" name="Int. J. Syst. Evol. Microbiol.">
        <title>The Global Catalogue of Microorganisms (GCM) 10K type strain sequencing project: providing services to taxonomists for standard genome sequencing and annotation.</title>
        <authorList>
            <consortium name="The Broad Institute Genomics Platform"/>
            <consortium name="The Broad Institute Genome Sequencing Center for Infectious Disease"/>
            <person name="Wu L."/>
            <person name="Ma J."/>
        </authorList>
    </citation>
    <scope>NUCLEOTIDE SEQUENCE [LARGE SCALE GENOMIC DNA]</scope>
    <source>
        <strain evidence="2">CGMCC 4.7367</strain>
    </source>
</reference>